<sequence length="128" mass="15108">MEQRITKFGLKFFGKLKQEFEPFAAPSIKRHQFLFLSLIDAGIPRRADNGDVERVGKFKSYSFVVLLHVGTGSSSRLDDKVLRDKRQRDDNDLQDERQDQTDEEEVEPRRSKRARTRNRLDPILFLLW</sequence>
<feature type="compositionally biased region" description="Basic and acidic residues" evidence="1">
    <location>
        <begin position="80"/>
        <end position="100"/>
    </location>
</feature>
<accession>A0ABQ4YJN3</accession>
<dbReference type="EMBL" id="BQNB010010430">
    <property type="protein sequence ID" value="GJS77200.1"/>
    <property type="molecule type" value="Genomic_DNA"/>
</dbReference>
<evidence type="ECO:0000256" key="1">
    <source>
        <dbReference type="SAM" id="MobiDB-lite"/>
    </source>
</evidence>
<proteinExistence type="predicted"/>
<keyword evidence="3" id="KW-1185">Reference proteome</keyword>
<evidence type="ECO:0000313" key="3">
    <source>
        <dbReference type="Proteomes" id="UP001151760"/>
    </source>
</evidence>
<protein>
    <submittedName>
        <fullName evidence="2">Uncharacterized protein</fullName>
    </submittedName>
</protein>
<feature type="region of interest" description="Disordered" evidence="1">
    <location>
        <begin position="80"/>
        <end position="113"/>
    </location>
</feature>
<comment type="caution">
    <text evidence="2">The sequence shown here is derived from an EMBL/GenBank/DDBJ whole genome shotgun (WGS) entry which is preliminary data.</text>
</comment>
<gene>
    <name evidence="2" type="ORF">Tco_0727081</name>
</gene>
<evidence type="ECO:0000313" key="2">
    <source>
        <dbReference type="EMBL" id="GJS77200.1"/>
    </source>
</evidence>
<name>A0ABQ4YJN3_9ASTR</name>
<reference evidence="2" key="1">
    <citation type="journal article" date="2022" name="Int. J. Mol. Sci.">
        <title>Draft Genome of Tanacetum Coccineum: Genomic Comparison of Closely Related Tanacetum-Family Plants.</title>
        <authorList>
            <person name="Yamashiro T."/>
            <person name="Shiraishi A."/>
            <person name="Nakayama K."/>
            <person name="Satake H."/>
        </authorList>
    </citation>
    <scope>NUCLEOTIDE SEQUENCE</scope>
</reference>
<reference evidence="2" key="2">
    <citation type="submission" date="2022-01" db="EMBL/GenBank/DDBJ databases">
        <authorList>
            <person name="Yamashiro T."/>
            <person name="Shiraishi A."/>
            <person name="Satake H."/>
            <person name="Nakayama K."/>
        </authorList>
    </citation>
    <scope>NUCLEOTIDE SEQUENCE</scope>
</reference>
<dbReference type="Proteomes" id="UP001151760">
    <property type="component" value="Unassembled WGS sequence"/>
</dbReference>
<organism evidence="2 3">
    <name type="scientific">Tanacetum coccineum</name>
    <dbReference type="NCBI Taxonomy" id="301880"/>
    <lineage>
        <taxon>Eukaryota</taxon>
        <taxon>Viridiplantae</taxon>
        <taxon>Streptophyta</taxon>
        <taxon>Embryophyta</taxon>
        <taxon>Tracheophyta</taxon>
        <taxon>Spermatophyta</taxon>
        <taxon>Magnoliopsida</taxon>
        <taxon>eudicotyledons</taxon>
        <taxon>Gunneridae</taxon>
        <taxon>Pentapetalae</taxon>
        <taxon>asterids</taxon>
        <taxon>campanulids</taxon>
        <taxon>Asterales</taxon>
        <taxon>Asteraceae</taxon>
        <taxon>Asteroideae</taxon>
        <taxon>Anthemideae</taxon>
        <taxon>Anthemidinae</taxon>
        <taxon>Tanacetum</taxon>
    </lineage>
</organism>